<feature type="transmembrane region" description="Helical" evidence="12">
    <location>
        <begin position="431"/>
        <end position="453"/>
    </location>
</feature>
<keyword evidence="4" id="KW-0762">Sugar transport</keyword>
<dbReference type="PROSITE" id="PS01035">
    <property type="entry name" value="PTS_EIIB_TYPE_1_CYS"/>
    <property type="match status" value="1"/>
</dbReference>
<name>A0A2A7A2M6_9FIRM</name>
<evidence type="ECO:0000256" key="9">
    <source>
        <dbReference type="ARBA" id="ARBA00022989"/>
    </source>
</evidence>
<feature type="domain" description="PTS EIIB type-1" evidence="13">
    <location>
        <begin position="11"/>
        <end position="93"/>
    </location>
</feature>
<keyword evidence="2" id="KW-0813">Transport</keyword>
<dbReference type="Pfam" id="PF02378">
    <property type="entry name" value="PTS_EIIC"/>
    <property type="match status" value="1"/>
</dbReference>
<evidence type="ECO:0000313" key="16">
    <source>
        <dbReference type="Proteomes" id="UP000219901"/>
    </source>
</evidence>
<evidence type="ECO:0008006" key="17">
    <source>
        <dbReference type="Google" id="ProtNLM"/>
    </source>
</evidence>
<dbReference type="Proteomes" id="UP000219901">
    <property type="component" value="Unassembled WGS sequence"/>
</dbReference>
<keyword evidence="5" id="KW-0808">Transferase</keyword>
<evidence type="ECO:0000256" key="1">
    <source>
        <dbReference type="ARBA" id="ARBA00004651"/>
    </source>
</evidence>
<comment type="caution">
    <text evidence="15">The sequence shown here is derived from an EMBL/GenBank/DDBJ whole genome shotgun (WGS) entry which is preliminary data.</text>
</comment>
<reference evidence="15 16" key="1">
    <citation type="journal article" date="2017" name="Front. Microbiol.">
        <title>New Insights into the Diversity of the Genus Faecalibacterium.</title>
        <authorList>
            <person name="Benevides L."/>
            <person name="Burman S."/>
            <person name="Martin R."/>
            <person name="Robert V."/>
            <person name="Thomas M."/>
            <person name="Miquel S."/>
            <person name="Chain F."/>
            <person name="Sokol H."/>
            <person name="Bermudez-Humaran L.G."/>
            <person name="Morrison M."/>
            <person name="Langella P."/>
            <person name="Azevedo V.A."/>
            <person name="Chatel J.M."/>
            <person name="Soares S."/>
        </authorList>
    </citation>
    <scope>NUCLEOTIDE SEQUENCE [LARGE SCALE GENOMIC DNA]</scope>
    <source>
        <strain evidence="15 16">CNCM I 4546</strain>
    </source>
</reference>
<keyword evidence="9 12" id="KW-1133">Transmembrane helix</keyword>
<feature type="transmembrane region" description="Helical" evidence="12">
    <location>
        <begin position="186"/>
        <end position="205"/>
    </location>
</feature>
<accession>A0A2A7A2M6</accession>
<keyword evidence="10 12" id="KW-0472">Membrane</keyword>
<keyword evidence="6" id="KW-0598">Phosphotransferase system</keyword>
<evidence type="ECO:0000256" key="2">
    <source>
        <dbReference type="ARBA" id="ARBA00022448"/>
    </source>
</evidence>
<gene>
    <name evidence="15" type="ORF">CGS55_03145</name>
</gene>
<keyword evidence="7 12" id="KW-0812">Transmembrane</keyword>
<keyword evidence="8" id="KW-0418">Kinase</keyword>
<feature type="transmembrane region" description="Helical" evidence="12">
    <location>
        <begin position="298"/>
        <end position="317"/>
    </location>
</feature>
<organism evidence="15 16">
    <name type="scientific">Faecalibacterium prausnitzii</name>
    <dbReference type="NCBI Taxonomy" id="853"/>
    <lineage>
        <taxon>Bacteria</taxon>
        <taxon>Bacillati</taxon>
        <taxon>Bacillota</taxon>
        <taxon>Clostridia</taxon>
        <taxon>Eubacteriales</taxon>
        <taxon>Oscillospiraceae</taxon>
        <taxon>Faecalibacterium</taxon>
    </lineage>
</organism>
<dbReference type="InterPro" id="IPR001996">
    <property type="entry name" value="PTS_IIB_1"/>
</dbReference>
<dbReference type="InterPro" id="IPR013013">
    <property type="entry name" value="PTS_EIIC_1"/>
</dbReference>
<dbReference type="InterPro" id="IPR018113">
    <property type="entry name" value="PTrfase_EIIB_Cys"/>
</dbReference>
<evidence type="ECO:0000256" key="3">
    <source>
        <dbReference type="ARBA" id="ARBA00022475"/>
    </source>
</evidence>
<feature type="transmembrane region" description="Helical" evidence="12">
    <location>
        <begin position="217"/>
        <end position="239"/>
    </location>
</feature>
<evidence type="ECO:0000256" key="10">
    <source>
        <dbReference type="ARBA" id="ARBA00023136"/>
    </source>
</evidence>
<dbReference type="AlphaFoldDB" id="A0A2A7A2M6"/>
<evidence type="ECO:0000259" key="14">
    <source>
        <dbReference type="PROSITE" id="PS51103"/>
    </source>
</evidence>
<evidence type="ECO:0000259" key="13">
    <source>
        <dbReference type="PROSITE" id="PS51098"/>
    </source>
</evidence>
<evidence type="ECO:0000256" key="11">
    <source>
        <dbReference type="PROSITE-ProRule" id="PRU00421"/>
    </source>
</evidence>
<evidence type="ECO:0000256" key="6">
    <source>
        <dbReference type="ARBA" id="ARBA00022683"/>
    </source>
</evidence>
<dbReference type="InterPro" id="IPR036878">
    <property type="entry name" value="Glu_permease_IIB"/>
</dbReference>
<dbReference type="GO" id="GO:0005886">
    <property type="term" value="C:plasma membrane"/>
    <property type="evidence" value="ECO:0007669"/>
    <property type="project" value="UniProtKB-SubCell"/>
</dbReference>
<keyword evidence="3" id="KW-1003">Cell membrane</keyword>
<evidence type="ECO:0000256" key="5">
    <source>
        <dbReference type="ARBA" id="ARBA00022679"/>
    </source>
</evidence>
<evidence type="ECO:0000256" key="12">
    <source>
        <dbReference type="SAM" id="Phobius"/>
    </source>
</evidence>
<dbReference type="EMBL" id="NMTV01000024">
    <property type="protein sequence ID" value="PDX73419.1"/>
    <property type="molecule type" value="Genomic_DNA"/>
</dbReference>
<dbReference type="CDD" id="cd00212">
    <property type="entry name" value="PTS_IIB_glc"/>
    <property type="match status" value="1"/>
</dbReference>
<dbReference type="PROSITE" id="PS51098">
    <property type="entry name" value="PTS_EIIB_TYPE_1"/>
    <property type="match status" value="1"/>
</dbReference>
<dbReference type="InterPro" id="IPR003352">
    <property type="entry name" value="PTS_EIIC"/>
</dbReference>
<dbReference type="GO" id="GO:0090589">
    <property type="term" value="F:protein-phosphocysteine-trehalose phosphotransferase system transporter activity"/>
    <property type="evidence" value="ECO:0007669"/>
    <property type="project" value="TreeGrafter"/>
</dbReference>
<feature type="transmembrane region" description="Helical" evidence="12">
    <location>
        <begin position="390"/>
        <end position="410"/>
    </location>
</feature>
<feature type="domain" description="PTS EIIC type-1" evidence="14">
    <location>
        <begin position="117"/>
        <end position="456"/>
    </location>
</feature>
<dbReference type="FunFam" id="3.30.1360.60:FF:000001">
    <property type="entry name" value="PTS system glucose-specific IIBC component PtsG"/>
    <property type="match status" value="1"/>
</dbReference>
<dbReference type="GO" id="GO:0009401">
    <property type="term" value="P:phosphoenolpyruvate-dependent sugar phosphotransferase system"/>
    <property type="evidence" value="ECO:0007669"/>
    <property type="project" value="UniProtKB-KW"/>
</dbReference>
<dbReference type="InterPro" id="IPR050558">
    <property type="entry name" value="PTS_Sugar-Specific_Components"/>
</dbReference>
<dbReference type="SUPFAM" id="SSF55604">
    <property type="entry name" value="Glucose permease domain IIB"/>
    <property type="match status" value="1"/>
</dbReference>
<dbReference type="PANTHER" id="PTHR30175:SF1">
    <property type="entry name" value="PTS SYSTEM ARBUTIN-, CELLOBIOSE-, AND SALICIN-SPECIFIC EIIBC COMPONENT-RELATED"/>
    <property type="match status" value="1"/>
</dbReference>
<dbReference type="GO" id="GO:0015771">
    <property type="term" value="P:trehalose transport"/>
    <property type="evidence" value="ECO:0007669"/>
    <property type="project" value="TreeGrafter"/>
</dbReference>
<feature type="transmembrane region" description="Helical" evidence="12">
    <location>
        <begin position="126"/>
        <end position="149"/>
    </location>
</feature>
<evidence type="ECO:0000256" key="7">
    <source>
        <dbReference type="ARBA" id="ARBA00022692"/>
    </source>
</evidence>
<dbReference type="Pfam" id="PF00367">
    <property type="entry name" value="PTS_EIIB"/>
    <property type="match status" value="1"/>
</dbReference>
<dbReference type="GO" id="GO:0016301">
    <property type="term" value="F:kinase activity"/>
    <property type="evidence" value="ECO:0007669"/>
    <property type="project" value="UniProtKB-KW"/>
</dbReference>
<feature type="transmembrane region" description="Helical" evidence="12">
    <location>
        <begin position="251"/>
        <end position="269"/>
    </location>
</feature>
<dbReference type="GO" id="GO:0008982">
    <property type="term" value="F:protein-N(PI)-phosphohistidine-sugar phosphotransferase activity"/>
    <property type="evidence" value="ECO:0007669"/>
    <property type="project" value="InterPro"/>
</dbReference>
<evidence type="ECO:0000256" key="4">
    <source>
        <dbReference type="ARBA" id="ARBA00022597"/>
    </source>
</evidence>
<sequence length="456" mass="48899">MESLMAKKNFKELADAIVTNIGGEGNVKMVTHCVTRLRFILKDESKADTEAIKKIPGVMTVVKASGQYQVVIGNDVVAVYNEVTSNYKMDTGEVVNEDNHDVEKPKGFKAIWAKVMDYVTGTMSQLLPVLITSGMISVILALATSFFGMSTDSNTYRLLNAAYDAGFYYLPIFVGIAAAKKLKANPFVAGLIGAVLVHPNFLALVTDGGTTVYGIPFTAISYAKSVIPMLLITFVMAYVEKFMNKWIPGALKFTFVPLCTFLIMLPLALVVFGPLGYFVGSTLVNAVLWVYSVSPFLIVPLTAVSWPLLVMFGAHTLMVPTMTELISTLGYEPAVKPGAYCSNFAQLGVLLAVAFKSEKHRAAALSAASSCIFGVTEPAMYGVILPRKKTMISMILGSLVGGFTAAFLGVKAYTMAANSILSIIMFGPTMIGAIISVVVSVVAGFGFTLLIGFDEN</sequence>
<evidence type="ECO:0000256" key="8">
    <source>
        <dbReference type="ARBA" id="ARBA00022777"/>
    </source>
</evidence>
<evidence type="ECO:0000313" key="15">
    <source>
        <dbReference type="EMBL" id="PDX73419.1"/>
    </source>
</evidence>
<feature type="active site" description="Phosphocysteine intermediate; for EIIB activity" evidence="11">
    <location>
        <position position="33"/>
    </location>
</feature>
<dbReference type="Gene3D" id="3.30.1360.60">
    <property type="entry name" value="Glucose permease domain IIB"/>
    <property type="match status" value="1"/>
</dbReference>
<feature type="transmembrane region" description="Helical" evidence="12">
    <location>
        <begin position="161"/>
        <end position="179"/>
    </location>
</feature>
<dbReference type="PANTHER" id="PTHR30175">
    <property type="entry name" value="PHOSPHOTRANSFERASE SYSTEM TRANSPORT PROTEIN"/>
    <property type="match status" value="1"/>
</dbReference>
<dbReference type="PROSITE" id="PS51103">
    <property type="entry name" value="PTS_EIIC_TYPE_1"/>
    <property type="match status" value="1"/>
</dbReference>
<comment type="subcellular location">
    <subcellularLocation>
        <location evidence="1">Cell membrane</location>
        <topology evidence="1">Multi-pass membrane protein</topology>
    </subcellularLocation>
</comment>
<proteinExistence type="predicted"/>
<protein>
    <recommendedName>
        <fullName evidence="17">PTS beta-glucoside transporter subunit IIABC</fullName>
    </recommendedName>
</protein>